<feature type="non-terminal residue" evidence="2">
    <location>
        <position position="141"/>
    </location>
</feature>
<name>A0A0K8TCQ3_LYGHE</name>
<accession>A0A0K8TCQ3</accession>
<proteinExistence type="predicted"/>
<evidence type="ECO:0000313" key="2">
    <source>
        <dbReference type="EMBL" id="JAG63186.1"/>
    </source>
</evidence>
<feature type="compositionally biased region" description="Basic and acidic residues" evidence="1">
    <location>
        <begin position="96"/>
        <end position="108"/>
    </location>
</feature>
<dbReference type="AlphaFoldDB" id="A0A0K8TCQ3"/>
<feature type="non-terminal residue" evidence="2">
    <location>
        <position position="1"/>
    </location>
</feature>
<feature type="compositionally biased region" description="Polar residues" evidence="1">
    <location>
        <begin position="74"/>
        <end position="95"/>
    </location>
</feature>
<evidence type="ECO:0000256" key="1">
    <source>
        <dbReference type="SAM" id="MobiDB-lite"/>
    </source>
</evidence>
<sequence>AIPDRPKEDSEIEYFPLSPTLTRIRVHKKQAKPKEKVFYPVTTEQPLFGAYKRSARSAVVPSPPRRHSSRNNSTLRLYTKISTSKSPDSVISDKTTGSKDTIDKEIKGVRTKSPPKKLDPSKYAVIKKKELLRKSPELKAP</sequence>
<protein>
    <submittedName>
        <fullName evidence="2">Uncharacterized protein</fullName>
    </submittedName>
</protein>
<organism evidence="2">
    <name type="scientific">Lygus hesperus</name>
    <name type="common">Western plant bug</name>
    <dbReference type="NCBI Taxonomy" id="30085"/>
    <lineage>
        <taxon>Eukaryota</taxon>
        <taxon>Metazoa</taxon>
        <taxon>Ecdysozoa</taxon>
        <taxon>Arthropoda</taxon>
        <taxon>Hexapoda</taxon>
        <taxon>Insecta</taxon>
        <taxon>Pterygota</taxon>
        <taxon>Neoptera</taxon>
        <taxon>Paraneoptera</taxon>
        <taxon>Hemiptera</taxon>
        <taxon>Heteroptera</taxon>
        <taxon>Panheteroptera</taxon>
        <taxon>Cimicomorpha</taxon>
        <taxon>Miridae</taxon>
        <taxon>Mirini</taxon>
        <taxon>Lygus</taxon>
    </lineage>
</organism>
<dbReference type="EMBL" id="GBRD01002635">
    <property type="protein sequence ID" value="JAG63186.1"/>
    <property type="molecule type" value="Transcribed_RNA"/>
</dbReference>
<feature type="region of interest" description="Disordered" evidence="1">
    <location>
        <begin position="52"/>
        <end position="125"/>
    </location>
</feature>
<reference evidence="2" key="1">
    <citation type="submission" date="2014-09" db="EMBL/GenBank/DDBJ databases">
        <authorList>
            <person name="Magalhaes I.L.F."/>
            <person name="Oliveira U."/>
            <person name="Santos F.R."/>
            <person name="Vidigal T.H.D.A."/>
            <person name="Brescovit A.D."/>
            <person name="Santos A.J."/>
        </authorList>
    </citation>
    <scope>NUCLEOTIDE SEQUENCE</scope>
</reference>